<evidence type="ECO:0000256" key="6">
    <source>
        <dbReference type="SAM" id="SignalP"/>
    </source>
</evidence>
<keyword evidence="2 6" id="KW-0732">Signal</keyword>
<evidence type="ECO:0000256" key="1">
    <source>
        <dbReference type="ARBA" id="ARBA00004459"/>
    </source>
</evidence>
<evidence type="ECO:0000313" key="8">
    <source>
        <dbReference type="EMBL" id="PWE13720.1"/>
    </source>
</evidence>
<dbReference type="AlphaFoldDB" id="A0A2U2BI83"/>
<keyword evidence="3" id="KW-0472">Membrane</keyword>
<evidence type="ECO:0000313" key="11">
    <source>
        <dbReference type="Proteomes" id="UP001211866"/>
    </source>
</evidence>
<reference evidence="9 11" key="3">
    <citation type="submission" date="2022-05" db="EMBL/GenBank/DDBJ databases">
        <title>Complete sequence of strain NY11312.</title>
        <authorList>
            <person name="Zhou D."/>
        </authorList>
    </citation>
    <scope>NUCLEOTIDE SEQUENCE [LARGE SCALE GENOMIC DNA]</scope>
    <source>
        <strain evidence="9 11">NY11312</strain>
    </source>
</reference>
<dbReference type="Pfam" id="PF05433">
    <property type="entry name" value="Rick_17kDa_Anti"/>
    <property type="match status" value="1"/>
</dbReference>
<evidence type="ECO:0000313" key="10">
    <source>
        <dbReference type="Proteomes" id="UP000245216"/>
    </source>
</evidence>
<proteinExistence type="predicted"/>
<feature type="domain" description="Glycine zipper 2TM" evidence="7">
    <location>
        <begin position="71"/>
        <end position="112"/>
    </location>
</feature>
<gene>
    <name evidence="8" type="ORF">DF183_11120</name>
    <name evidence="9" type="ORF">M2J83_17850</name>
</gene>
<feature type="signal peptide" evidence="6">
    <location>
        <begin position="1"/>
        <end position="27"/>
    </location>
</feature>
<dbReference type="KEGG" id="afa:UZ73_13785"/>
<evidence type="ECO:0000256" key="3">
    <source>
        <dbReference type="ARBA" id="ARBA00023136"/>
    </source>
</evidence>
<dbReference type="EMBL" id="QEXO01000003">
    <property type="protein sequence ID" value="PWE13720.1"/>
    <property type="molecule type" value="Genomic_DNA"/>
</dbReference>
<evidence type="ECO:0000256" key="4">
    <source>
        <dbReference type="ARBA" id="ARBA00023139"/>
    </source>
</evidence>
<organism evidence="8 10">
    <name type="scientific">Alcaligenes faecalis</name>
    <dbReference type="NCBI Taxonomy" id="511"/>
    <lineage>
        <taxon>Bacteria</taxon>
        <taxon>Pseudomonadati</taxon>
        <taxon>Pseudomonadota</taxon>
        <taxon>Betaproteobacteria</taxon>
        <taxon>Burkholderiales</taxon>
        <taxon>Alcaligenaceae</taxon>
        <taxon>Alcaligenes</taxon>
    </lineage>
</organism>
<name>A0A2U2BI83_ALCFA</name>
<keyword evidence="5" id="KW-0449">Lipoprotein</keyword>
<evidence type="ECO:0000256" key="2">
    <source>
        <dbReference type="ARBA" id="ARBA00022729"/>
    </source>
</evidence>
<dbReference type="EMBL" id="CP096916">
    <property type="protein sequence ID" value="WBM37638.1"/>
    <property type="molecule type" value="Genomic_DNA"/>
</dbReference>
<evidence type="ECO:0000313" key="9">
    <source>
        <dbReference type="EMBL" id="WBM37638.1"/>
    </source>
</evidence>
<accession>A0A2U2BI83</accession>
<sequence>MYVSFFDRPKVRLLVVASLAAPVFLLAGCANKSASSSVYSYGQAQREQIVRLGTVVSVRAVTIQEDQSSGVGTVGGAALGGVAASSIGGGRGSILASIGGAILGGLVGNAVENRMGKTQGLEITVQLDNGETRVVAQEADVPLSAGQRVRMLSGNGPTRVVPL</sequence>
<dbReference type="PANTHER" id="PTHR35603">
    <property type="match status" value="1"/>
</dbReference>
<keyword evidence="4" id="KW-0564">Palmitate</keyword>
<dbReference type="Proteomes" id="UP001211866">
    <property type="component" value="Chromosome"/>
</dbReference>
<dbReference type="GeneID" id="29369665"/>
<reference evidence="8 10" key="2">
    <citation type="submission" date="2018-05" db="EMBL/GenBank/DDBJ databases">
        <authorList>
            <person name="Lanie J.A."/>
            <person name="Ng W.-L."/>
            <person name="Kazmierczak K.M."/>
            <person name="Andrzejewski T.M."/>
            <person name="Davidsen T.M."/>
            <person name="Wayne K.J."/>
            <person name="Tettelin H."/>
            <person name="Glass J.I."/>
            <person name="Rusch D."/>
            <person name="Podicherti R."/>
            <person name="Tsui H.-C.T."/>
            <person name="Winkler M.E."/>
        </authorList>
    </citation>
    <scope>NUCLEOTIDE SEQUENCE [LARGE SCALE GENOMIC DNA]</scope>
    <source>
        <strain evidence="8 10">YBY</strain>
    </source>
</reference>
<protein>
    <submittedName>
        <fullName evidence="8">Glycine zipper 2TM domain-containing protein</fullName>
    </submittedName>
</protein>
<dbReference type="RefSeq" id="WP_045929654.1">
    <property type="nucleotide sequence ID" value="NZ_CAXOJJ010000029.1"/>
</dbReference>
<reference evidence="8 10" key="1">
    <citation type="submission" date="2018-05" db="EMBL/GenBank/DDBJ databases">
        <title>Genome Sequence of an Efficient Indole-Degrading Bacterium, Alcaligenes sp.YBY.</title>
        <authorList>
            <person name="Yang B."/>
        </authorList>
    </citation>
    <scope>NUCLEOTIDE SEQUENCE [LARGE SCALE GENOMIC DNA]</scope>
    <source>
        <strain evidence="8 10">YBY</strain>
    </source>
</reference>
<dbReference type="STRING" id="511.UZ73_13785"/>
<evidence type="ECO:0000259" key="7">
    <source>
        <dbReference type="Pfam" id="PF05433"/>
    </source>
</evidence>
<dbReference type="InterPro" id="IPR008816">
    <property type="entry name" value="Gly_zipper_2TM_dom"/>
</dbReference>
<evidence type="ECO:0000256" key="5">
    <source>
        <dbReference type="ARBA" id="ARBA00023288"/>
    </source>
</evidence>
<dbReference type="Proteomes" id="UP000245216">
    <property type="component" value="Unassembled WGS sequence"/>
</dbReference>
<keyword evidence="11" id="KW-1185">Reference proteome</keyword>
<dbReference type="PANTHER" id="PTHR35603:SF1">
    <property type="entry name" value="OUTER MEMBRANE LIPOPROTEIN SLYB"/>
    <property type="match status" value="1"/>
</dbReference>
<comment type="subcellular location">
    <subcellularLocation>
        <location evidence="1">Cell outer membrane</location>
        <topology evidence="1">Lipid-anchor</topology>
    </subcellularLocation>
</comment>
<feature type="chain" id="PRO_5015674549" evidence="6">
    <location>
        <begin position="28"/>
        <end position="163"/>
    </location>
</feature>
<dbReference type="InterPro" id="IPR051407">
    <property type="entry name" value="Bact_OM_lipoprot/Surf_antigen"/>
</dbReference>
<dbReference type="GO" id="GO:0009279">
    <property type="term" value="C:cell outer membrane"/>
    <property type="evidence" value="ECO:0007669"/>
    <property type="project" value="UniProtKB-SubCell"/>
</dbReference>